<reference evidence="1" key="1">
    <citation type="submission" date="2020-08" db="EMBL/GenBank/DDBJ databases">
        <title>Plant Genome Project.</title>
        <authorList>
            <person name="Zhang R.-G."/>
        </authorList>
    </citation>
    <scope>NUCLEOTIDE SEQUENCE</scope>
    <source>
        <strain evidence="1">WSP0</strain>
        <tissue evidence="1">Leaf</tissue>
    </source>
</reference>
<dbReference type="EMBL" id="JACTNZ010000003">
    <property type="protein sequence ID" value="KAG5557334.1"/>
    <property type="molecule type" value="Genomic_DNA"/>
</dbReference>
<evidence type="ECO:0000313" key="2">
    <source>
        <dbReference type="Proteomes" id="UP000823749"/>
    </source>
</evidence>
<organism evidence="1 2">
    <name type="scientific">Rhododendron griersonianum</name>
    <dbReference type="NCBI Taxonomy" id="479676"/>
    <lineage>
        <taxon>Eukaryota</taxon>
        <taxon>Viridiplantae</taxon>
        <taxon>Streptophyta</taxon>
        <taxon>Embryophyta</taxon>
        <taxon>Tracheophyta</taxon>
        <taxon>Spermatophyta</taxon>
        <taxon>Magnoliopsida</taxon>
        <taxon>eudicotyledons</taxon>
        <taxon>Gunneridae</taxon>
        <taxon>Pentapetalae</taxon>
        <taxon>asterids</taxon>
        <taxon>Ericales</taxon>
        <taxon>Ericaceae</taxon>
        <taxon>Ericoideae</taxon>
        <taxon>Rhodoreae</taxon>
        <taxon>Rhododendron</taxon>
    </lineage>
</organism>
<gene>
    <name evidence="1" type="ORF">RHGRI_007552</name>
</gene>
<dbReference type="PANTHER" id="PTHR31339">
    <property type="entry name" value="PECTIN LYASE-RELATED"/>
    <property type="match status" value="1"/>
</dbReference>
<protein>
    <submittedName>
        <fullName evidence="1">Uncharacterized protein</fullName>
    </submittedName>
</protein>
<evidence type="ECO:0000313" key="1">
    <source>
        <dbReference type="EMBL" id="KAG5557334.1"/>
    </source>
</evidence>
<dbReference type="InterPro" id="IPR011050">
    <property type="entry name" value="Pectin_lyase_fold/virulence"/>
</dbReference>
<dbReference type="InterPro" id="IPR012334">
    <property type="entry name" value="Pectin_lyas_fold"/>
</dbReference>
<dbReference type="AlphaFoldDB" id="A0AAV6KZ66"/>
<dbReference type="SUPFAM" id="SSF51126">
    <property type="entry name" value="Pectin lyase-like"/>
    <property type="match status" value="1"/>
</dbReference>
<comment type="caution">
    <text evidence="1">The sequence shown here is derived from an EMBL/GenBank/DDBJ whole genome shotgun (WGS) entry which is preliminary data.</text>
</comment>
<name>A0AAV6KZ66_9ERIC</name>
<dbReference type="PANTHER" id="PTHR31339:SF44">
    <property type="entry name" value="PECTIN LYASE-LIKE SUPERFAMILY PROTEIN"/>
    <property type="match status" value="1"/>
</dbReference>
<dbReference type="Proteomes" id="UP000823749">
    <property type="component" value="Chromosome 3"/>
</dbReference>
<sequence>MPPLPSYGYGIECPGPRYGSLIHGQNLKNVVITVRHWALPPRSIPRHLPVAFNISNFGAVGNGVTVNTEVFERAVLEIRNRGGGLGIGLRHRSISRAI</sequence>
<keyword evidence="2" id="KW-1185">Reference proteome</keyword>
<dbReference type="Gene3D" id="2.160.20.10">
    <property type="entry name" value="Single-stranded right-handed beta-helix, Pectin lyase-like"/>
    <property type="match status" value="1"/>
</dbReference>
<accession>A0AAV6KZ66</accession>
<dbReference type="InterPro" id="IPR051801">
    <property type="entry name" value="GH28_Enzymes"/>
</dbReference>
<proteinExistence type="predicted"/>